<dbReference type="InterPro" id="IPR003673">
    <property type="entry name" value="CoA-Trfase_fam_III"/>
</dbReference>
<accession>A0ABU8VKD6</accession>
<name>A0ABU8VKD6_9BURK</name>
<evidence type="ECO:0000313" key="1">
    <source>
        <dbReference type="EMBL" id="MEJ8814139.1"/>
    </source>
</evidence>
<comment type="caution">
    <text evidence="1">The sequence shown here is derived from an EMBL/GenBank/DDBJ whole genome shotgun (WGS) entry which is preliminary data.</text>
</comment>
<dbReference type="Gene3D" id="3.30.1540.10">
    <property type="entry name" value="formyl-coa transferase, domain 3"/>
    <property type="match status" value="1"/>
</dbReference>
<proteinExistence type="predicted"/>
<sequence length="388" mass="40765">MASGERKGPLAHLTVVEFAGLGPAPFAGMMLADQGARVIRIDRPPAPAKGGGMAALTARRSDVLSRGRESIALDLKRDAGREVALRLIAKADVLIEGFRPGVMESLGLGPAECLRRRPALVYGRVTGWGQDGPLAQAAGHDINYVALSGALHSTSRQGQPPTLTPGLTGDFGGGGMLLAFGVLAALAHAQRTGEGQVVDAAICDGSALLASLVYGWRSAGLWNAEAGTNNGDGGAHFYETYACADGKYVSVGAMEPQFYALLREKCGLDDPAFDAQWDAAEWPQLKARLAQVFRSRTRADWCALLEGSDVCFAPVLDLDEAPTHPHNRARRTFAQVDGITQPAPAPRFSSTPAADCRAVRPVAADSRDLLAELGYASSDIEQLLAGAP</sequence>
<dbReference type="PANTHER" id="PTHR48228">
    <property type="entry name" value="SUCCINYL-COA--D-CITRAMALATE COA-TRANSFERASE"/>
    <property type="match status" value="1"/>
</dbReference>
<evidence type="ECO:0000313" key="2">
    <source>
        <dbReference type="Proteomes" id="UP001365846"/>
    </source>
</evidence>
<dbReference type="SUPFAM" id="SSF89796">
    <property type="entry name" value="CoA-transferase family III (CaiB/BaiF)"/>
    <property type="match status" value="1"/>
</dbReference>
<gene>
    <name evidence="1" type="ORF">WKW77_23845</name>
</gene>
<dbReference type="RefSeq" id="WP_340359366.1">
    <property type="nucleotide sequence ID" value="NZ_JBBKZU010000011.1"/>
</dbReference>
<dbReference type="Pfam" id="PF02515">
    <property type="entry name" value="CoA_transf_3"/>
    <property type="match status" value="1"/>
</dbReference>
<dbReference type="InterPro" id="IPR044855">
    <property type="entry name" value="CoA-Trfase_III_dom3_sf"/>
</dbReference>
<keyword evidence="2" id="KW-1185">Reference proteome</keyword>
<dbReference type="EMBL" id="JBBKZU010000011">
    <property type="protein sequence ID" value="MEJ8814139.1"/>
    <property type="molecule type" value="Genomic_DNA"/>
</dbReference>
<protein>
    <submittedName>
        <fullName evidence="1">CaiB/BaiF CoA-transferase family protein</fullName>
    </submittedName>
</protein>
<organism evidence="1 2">
    <name type="scientific">Variovorax ureilyticus</name>
    <dbReference type="NCBI Taxonomy" id="1836198"/>
    <lineage>
        <taxon>Bacteria</taxon>
        <taxon>Pseudomonadati</taxon>
        <taxon>Pseudomonadota</taxon>
        <taxon>Betaproteobacteria</taxon>
        <taxon>Burkholderiales</taxon>
        <taxon>Comamonadaceae</taxon>
        <taxon>Variovorax</taxon>
    </lineage>
</organism>
<dbReference type="InterPro" id="IPR023606">
    <property type="entry name" value="CoA-Trfase_III_dom_1_sf"/>
</dbReference>
<reference evidence="1 2" key="1">
    <citation type="submission" date="2024-03" db="EMBL/GenBank/DDBJ databases">
        <title>Novel species of the genus Variovorax.</title>
        <authorList>
            <person name="Liu Q."/>
            <person name="Xin Y.-H."/>
        </authorList>
    </citation>
    <scope>NUCLEOTIDE SEQUENCE [LARGE SCALE GENOMIC DNA]</scope>
    <source>
        <strain evidence="1 2">KACC 18899</strain>
    </source>
</reference>
<dbReference type="Gene3D" id="3.40.50.10540">
    <property type="entry name" value="Crotonobetainyl-coa:carnitine coa-transferase, domain 1"/>
    <property type="match status" value="1"/>
</dbReference>
<dbReference type="InterPro" id="IPR050509">
    <property type="entry name" value="CoA-transferase_III"/>
</dbReference>
<dbReference type="Proteomes" id="UP001365846">
    <property type="component" value="Unassembled WGS sequence"/>
</dbReference>
<dbReference type="PANTHER" id="PTHR48228:SF5">
    <property type="entry name" value="ALPHA-METHYLACYL-COA RACEMASE"/>
    <property type="match status" value="1"/>
</dbReference>